<gene>
    <name evidence="3" type="ORF">SD71_09380</name>
</gene>
<dbReference type="Pfam" id="PF02517">
    <property type="entry name" value="Rce1-like"/>
    <property type="match status" value="1"/>
</dbReference>
<name>A0ABR5A562_9BACL</name>
<dbReference type="Proteomes" id="UP000054526">
    <property type="component" value="Unassembled WGS sequence"/>
</dbReference>
<comment type="caution">
    <text evidence="3">The sequence shown here is derived from an EMBL/GenBank/DDBJ whole genome shotgun (WGS) entry which is preliminary data.</text>
</comment>
<feature type="transmembrane region" description="Helical" evidence="1">
    <location>
        <begin position="320"/>
        <end position="348"/>
    </location>
</feature>
<keyword evidence="1" id="KW-0812">Transmembrane</keyword>
<keyword evidence="4" id="KW-1185">Reference proteome</keyword>
<keyword evidence="1" id="KW-1133">Transmembrane helix</keyword>
<dbReference type="RefSeq" id="WP_041062128.1">
    <property type="nucleotide sequence ID" value="NZ_JXAL01000014.1"/>
</dbReference>
<keyword evidence="1" id="KW-0472">Membrane</keyword>
<evidence type="ECO:0000259" key="2">
    <source>
        <dbReference type="Pfam" id="PF02517"/>
    </source>
</evidence>
<proteinExistence type="predicted"/>
<feature type="domain" description="CAAX prenyl protease 2/Lysostaphin resistance protein A-like" evidence="2">
    <location>
        <begin position="414"/>
        <end position="524"/>
    </location>
</feature>
<evidence type="ECO:0000313" key="4">
    <source>
        <dbReference type="Proteomes" id="UP000054526"/>
    </source>
</evidence>
<reference evidence="3 4" key="1">
    <citation type="submission" date="2014-12" db="EMBL/GenBank/DDBJ databases">
        <title>Draft genome sequence of Cohnella kolymensis strain B-2846.</title>
        <authorList>
            <person name="Karlyshev A.V."/>
            <person name="Kudryashova E.B."/>
        </authorList>
    </citation>
    <scope>NUCLEOTIDE SEQUENCE [LARGE SCALE GENOMIC DNA]</scope>
    <source>
        <strain evidence="3 4">VKM B-2846</strain>
    </source>
</reference>
<feature type="transmembrane region" description="Helical" evidence="1">
    <location>
        <begin position="376"/>
        <end position="396"/>
    </location>
</feature>
<sequence>MSRLLGFTKDRRWLWASGIGLALFLFIQVFPVTGGLFSSNNHPVLPRAAAENKALELAADKFLIKPNQVQEVYVTHLSDSETIGYLSKYDLLQDYDKQWSGEVPADVYRVDLHLRGDAGILELSLQMETGDLVAWRHDSGSAPADALPEQDQADEYASRALSYAAFWGIDAADWEWSGDIDDNGGVKFNSRKAALGEAHVWLKVSVPAEYSSTSSTFPHWAGHSVTYGTEIPQAFTAYMEKQQQRAGWLSIFGFIVPQVIMFILAIVYAGTRGKHTSFLRGIFLASVFFVLYVAITINMIPGFRSQTMDAGADSGDRLNMAFLIIQIVFLAGTAIFTYFCAVAGDGLWKSMGRSLWPRWKEPGYGEAVLKSMKQGYVLAFILLGAQSVILLVLQQTLGAFASSDPTQSTYNMTLPWILPLLAFCAGISEELQSRFFGIGLFRSWFVGLARRILGREPSPRTAIVLTTAAMLPPSILWALGHVGYAIYPFYTRIIELVIMGVLFGWFMLRFGLMAVIFAHIILDAVLMGIQLLFDGLPGDAWAGLFSFVMPALVGIAIWWLYRVIHGRQAQPAQ</sequence>
<feature type="transmembrane region" description="Helical" evidence="1">
    <location>
        <begin position="462"/>
        <end position="483"/>
    </location>
</feature>
<feature type="transmembrane region" description="Helical" evidence="1">
    <location>
        <begin position="281"/>
        <end position="300"/>
    </location>
</feature>
<evidence type="ECO:0000313" key="3">
    <source>
        <dbReference type="EMBL" id="KIL36159.1"/>
    </source>
</evidence>
<accession>A0ABR5A562</accession>
<organism evidence="3 4">
    <name type="scientific">Cohnella kolymensis</name>
    <dbReference type="NCBI Taxonomy" id="1590652"/>
    <lineage>
        <taxon>Bacteria</taxon>
        <taxon>Bacillati</taxon>
        <taxon>Bacillota</taxon>
        <taxon>Bacilli</taxon>
        <taxon>Bacillales</taxon>
        <taxon>Paenibacillaceae</taxon>
        <taxon>Cohnella</taxon>
    </lineage>
</organism>
<feature type="transmembrane region" description="Helical" evidence="1">
    <location>
        <begin position="539"/>
        <end position="561"/>
    </location>
</feature>
<protein>
    <recommendedName>
        <fullName evidence="2">CAAX prenyl protease 2/Lysostaphin resistance protein A-like domain-containing protein</fullName>
    </recommendedName>
</protein>
<evidence type="ECO:0000256" key="1">
    <source>
        <dbReference type="SAM" id="Phobius"/>
    </source>
</evidence>
<feature type="transmembrane region" description="Helical" evidence="1">
    <location>
        <begin position="248"/>
        <end position="269"/>
    </location>
</feature>
<dbReference type="InterPro" id="IPR003675">
    <property type="entry name" value="Rce1/LyrA-like_dom"/>
</dbReference>
<dbReference type="EMBL" id="JXAL01000014">
    <property type="protein sequence ID" value="KIL36159.1"/>
    <property type="molecule type" value="Genomic_DNA"/>
</dbReference>
<feature type="transmembrane region" description="Helical" evidence="1">
    <location>
        <begin position="12"/>
        <end position="37"/>
    </location>
</feature>